<evidence type="ECO:0000313" key="13">
    <source>
        <dbReference type="Proteomes" id="UP000032544"/>
    </source>
</evidence>
<dbReference type="SUPFAM" id="SSF51445">
    <property type="entry name" value="(Trans)glycosidases"/>
    <property type="match status" value="1"/>
</dbReference>
<dbReference type="Gene3D" id="3.20.20.80">
    <property type="entry name" value="Glycosidases"/>
    <property type="match status" value="1"/>
</dbReference>
<name>A0A0D8JE17_9BACT</name>
<evidence type="ECO:0000256" key="6">
    <source>
        <dbReference type="ARBA" id="ARBA00022801"/>
    </source>
</evidence>
<dbReference type="Proteomes" id="UP000032544">
    <property type="component" value="Unassembled WGS sequence"/>
</dbReference>
<organism evidence="12 13">
    <name type="scientific">Draconibacterium sediminis</name>
    <dbReference type="NCBI Taxonomy" id="1544798"/>
    <lineage>
        <taxon>Bacteria</taxon>
        <taxon>Pseudomonadati</taxon>
        <taxon>Bacteroidota</taxon>
        <taxon>Bacteroidia</taxon>
        <taxon>Marinilabiliales</taxon>
        <taxon>Prolixibacteraceae</taxon>
        <taxon>Draconibacterium</taxon>
    </lineage>
</organism>
<dbReference type="GO" id="GO:0031176">
    <property type="term" value="F:endo-1,4-beta-xylanase activity"/>
    <property type="evidence" value="ECO:0007669"/>
    <property type="project" value="UniProtKB-EC"/>
</dbReference>
<dbReference type="PROSITE" id="PS51760">
    <property type="entry name" value="GH10_2"/>
    <property type="match status" value="1"/>
</dbReference>
<keyword evidence="9" id="KW-0624">Polysaccharide degradation</keyword>
<dbReference type="PANTHER" id="PTHR31490:SF88">
    <property type="entry name" value="BETA-XYLANASE"/>
    <property type="match status" value="1"/>
</dbReference>
<evidence type="ECO:0000256" key="7">
    <source>
        <dbReference type="ARBA" id="ARBA00023277"/>
    </source>
</evidence>
<dbReference type="EMBL" id="JRHC01000001">
    <property type="protein sequence ID" value="KJF45165.1"/>
    <property type="molecule type" value="Genomic_DNA"/>
</dbReference>
<dbReference type="Pfam" id="PF00331">
    <property type="entry name" value="Glyco_hydro_10"/>
    <property type="match status" value="2"/>
</dbReference>
<dbReference type="InterPro" id="IPR017853">
    <property type="entry name" value="GH"/>
</dbReference>
<dbReference type="InterPro" id="IPR044846">
    <property type="entry name" value="GH10"/>
</dbReference>
<dbReference type="PROSITE" id="PS51257">
    <property type="entry name" value="PROKAR_LIPOPROTEIN"/>
    <property type="match status" value="1"/>
</dbReference>
<dbReference type="RefSeq" id="WP_045027066.1">
    <property type="nucleotide sequence ID" value="NZ_JRHC01000001.1"/>
</dbReference>
<feature type="chain" id="PRO_5002330879" description="endo-1,4-beta-xylanase" evidence="10">
    <location>
        <begin position="19"/>
        <end position="718"/>
    </location>
</feature>
<dbReference type="AlphaFoldDB" id="A0A0D8JE17"/>
<sequence length="718" mass="78904">MKYINKLLLGAVSVLFMASCVDDSLLDYRVDKPESVVQQEYLNEYDVLKSYVDRSASPDFKLGAGVSLNAFNERGLVYSHIMSNFDEVTAGYAMKHGAIVKNTGSMDFSGVEKFIATTQEAGITIYGHTLAWHANQNAEYLNSIIADREIEIDPNDANNALHAVTSEAKGNIWDWQLEYTLPTPLTQGVEYTLKMRAKASSPFTVAFWRTDGSSTNYGPDIAFGDSWGDASVTFTPTMDATRLQFCFGTFAGDLYFDDMVLTASGSEENLIENGAFDDEDLSGWGKPGWHSYTFGVEPVAAGPATWWTNLVTNSDVEGDDVSSFFATEITVGPDPATIGAAGTGADGVGRAIVVKSGDNPTNSWDTQFFVKAPQQLLAGQAYRFSMKVKADKPATISSQSHNNPGGYVHWSMIGSPAVTTEWQEYTSSGVISGDQAGSNGMNTIAFNLAELKEANTYYFDDIVWEIEESGNTIPLTPEEKADTLSWALDNWIAGMLEVTNGYVKAWDVVNEPMDDGNPYELKTGVGKTDMAADEFYWQDYLGKDYAVMAFNLAAQYGSPEDKLFINDYNLEYNIDKCKGLIKYVEYIEEQGARVDGIGTQMHINTTSDKDKIVEMFNLLAATGKLIKISELDMGIADGVTTANATEEDLQAQAEMYQFVVEKYLELIPASQQYGITAWSPLDSPKESSWRADQPIGLWNLNYFRKPAYAGFADGLSGE</sequence>
<dbReference type="InterPro" id="IPR001000">
    <property type="entry name" value="GH10_dom"/>
</dbReference>
<dbReference type="OrthoDB" id="1032269at2"/>
<evidence type="ECO:0000256" key="1">
    <source>
        <dbReference type="ARBA" id="ARBA00000681"/>
    </source>
</evidence>
<keyword evidence="7" id="KW-0119">Carbohydrate metabolism</keyword>
<keyword evidence="5 10" id="KW-0732">Signal</keyword>
<comment type="similarity">
    <text evidence="2">Belongs to the glycosyl hydrolase 10 (cellulase F) family.</text>
</comment>
<dbReference type="SUPFAM" id="SSF49785">
    <property type="entry name" value="Galactose-binding domain-like"/>
    <property type="match status" value="2"/>
</dbReference>
<accession>A0A0D8JE17</accession>
<keyword evidence="13" id="KW-1185">Reference proteome</keyword>
<proteinExistence type="inferred from homology"/>
<feature type="signal peptide" evidence="10">
    <location>
        <begin position="1"/>
        <end position="18"/>
    </location>
</feature>
<evidence type="ECO:0000313" key="12">
    <source>
        <dbReference type="EMBL" id="KJF45165.1"/>
    </source>
</evidence>
<dbReference type="GO" id="GO:0045493">
    <property type="term" value="P:xylan catabolic process"/>
    <property type="evidence" value="ECO:0007669"/>
    <property type="project" value="UniProtKB-KW"/>
</dbReference>
<reference evidence="12 13" key="1">
    <citation type="submission" date="2014-09" db="EMBL/GenBank/DDBJ databases">
        <title>Draft Genome Sequence of Draconibacterium sp. JN14CK-3.</title>
        <authorList>
            <person name="Dong C."/>
            <person name="Lai Q."/>
            <person name="Shao Z."/>
        </authorList>
    </citation>
    <scope>NUCLEOTIDE SEQUENCE [LARGE SCALE GENOMIC DNA]</scope>
    <source>
        <strain evidence="12 13">JN14CK-3</strain>
    </source>
</reference>
<keyword evidence="4" id="KW-0858">Xylan degradation</keyword>
<dbReference type="STRING" id="1544798.LH29_07135"/>
<comment type="catalytic activity">
    <reaction evidence="1">
        <text>Endohydrolysis of (1-&gt;4)-beta-D-xylosidic linkages in xylans.</text>
        <dbReference type="EC" id="3.2.1.8"/>
    </reaction>
</comment>
<evidence type="ECO:0000259" key="11">
    <source>
        <dbReference type="PROSITE" id="PS51760"/>
    </source>
</evidence>
<evidence type="ECO:0000256" key="2">
    <source>
        <dbReference type="ARBA" id="ARBA00007495"/>
    </source>
</evidence>
<dbReference type="EC" id="3.2.1.8" evidence="3"/>
<gene>
    <name evidence="12" type="ORF">LH29_07135</name>
</gene>
<evidence type="ECO:0000256" key="8">
    <source>
        <dbReference type="ARBA" id="ARBA00023295"/>
    </source>
</evidence>
<dbReference type="PATRIC" id="fig|1544798.3.peg.1432"/>
<feature type="domain" description="GH10" evidence="11">
    <location>
        <begin position="445"/>
        <end position="714"/>
    </location>
</feature>
<dbReference type="PANTHER" id="PTHR31490">
    <property type="entry name" value="GLYCOSYL HYDROLASE"/>
    <property type="match status" value="1"/>
</dbReference>
<dbReference type="SMART" id="SM00633">
    <property type="entry name" value="Glyco_10"/>
    <property type="match status" value="1"/>
</dbReference>
<evidence type="ECO:0000256" key="3">
    <source>
        <dbReference type="ARBA" id="ARBA00012590"/>
    </source>
</evidence>
<comment type="caution">
    <text evidence="12">The sequence shown here is derived from an EMBL/GenBank/DDBJ whole genome shotgun (WGS) entry which is preliminary data.</text>
</comment>
<protein>
    <recommendedName>
        <fullName evidence="3">endo-1,4-beta-xylanase</fullName>
        <ecNumber evidence="3">3.2.1.8</ecNumber>
    </recommendedName>
</protein>
<evidence type="ECO:0000256" key="5">
    <source>
        <dbReference type="ARBA" id="ARBA00022729"/>
    </source>
</evidence>
<evidence type="ECO:0000256" key="10">
    <source>
        <dbReference type="SAM" id="SignalP"/>
    </source>
</evidence>
<evidence type="ECO:0000256" key="9">
    <source>
        <dbReference type="ARBA" id="ARBA00023326"/>
    </source>
</evidence>
<keyword evidence="6 12" id="KW-0378">Hydrolase</keyword>
<dbReference type="InterPro" id="IPR008979">
    <property type="entry name" value="Galactose-bd-like_sf"/>
</dbReference>
<keyword evidence="8" id="KW-0326">Glycosidase</keyword>
<evidence type="ECO:0000256" key="4">
    <source>
        <dbReference type="ARBA" id="ARBA00022651"/>
    </source>
</evidence>
<dbReference type="Gene3D" id="2.60.120.260">
    <property type="entry name" value="Galactose-binding domain-like"/>
    <property type="match status" value="1"/>
</dbReference>